<evidence type="ECO:0000259" key="2">
    <source>
        <dbReference type="Pfam" id="PF13476"/>
    </source>
</evidence>
<evidence type="ECO:0000256" key="1">
    <source>
        <dbReference type="SAM" id="Coils"/>
    </source>
</evidence>
<sequence>MKILSLRFANLNSLKGEWKIDFNKAPFAESGIFAITGPTGAGKTTILDAICLALYNSTPRLGAISASNNEIMTRGTSYCLAEVEFAVNQGVYRAFWSMRRARNKPDGNLQPAEVELVEVASNKPIAAQIKKKDQLIESLTGLNFARFTKSMMLSQGQFAAFLQAKEADRAELLEELTGTEIYGQISQLVHQRFGEARDALNVLNAKTESLELLPEERINEINQQISELQTQQANLKNELTSLQAKRDWHNQLTQNQQRLEKLQQQKIQLKNELAEKQPELTRLETALPAQKLAVDLDKLASLNTAKQNQIASIESYQQQANLRASEQTKVVELNYSLATKLDTAKQAQKELFELIDNQVTPLDNQLAHSKSKLSELNQQLENLYIQEKEQTEALQQSESNIQSLEAEKQQLAASFDQTINIEQFEHQLSEWLDEHAKLQLNAQSLQQQQNQLTELAESKTALNQAIGEQQTGIAKEQTKREQRQLRVTQLQTQLSELGVNSDIDVCENTINSLKQALDKAKTAKQQQTQWQQITNEIFADKTQIQVLLNAQPELEAELASQNALLKAQQQSLDTSLRLQDAEAQLALLRQDLEEDTPCPLCGSAQHNLSHFKVGNTSEAENTHIATLKQEISDLQQNIIELSATLSSNAQQIDALNTAIAKKTKQLDSIATTWAIEHVAISDENALLTHIAETEQHLATALQNHEQVKAINTQLIEAQHAERELNHQIQLLSEKLNSTTQQLQNVTDKEQKLLTTFNEQQKAYGSALAELVYTINKCGYFCQEGNLANWFNEQKQQLNTLKTQHKKYQQVQQQLALAQQARNHLTQQQMDNAKQQSELKNQHETTQQKIAEQSYTRHKLFGDKSTATEKQISQAHLETLHTEVKTAETHAQQINAALTKLNGQLSEKQDQLNDTNVQLGEMQTKLTKLLEQTPYATIEAAQQARLPADEFEKLAELKRQLDAALTLNSEQINTVENELKAQQAHEFNALNLNSEQLQSAFDELNETLGQTNQQLGLLSNQINENTARQDKLKDLKHELDLLNREYQDWHYLHGLIGSQKGDKFRKFAQGLTLDNLIYLANQQLEKLTGRYLLKRKEDQSLEMQTIDLWQGEQVRDTNTLSGGESFLVSLALALALSDLVSHKVSIDSLFLDEGFGTLDKETLDIALDALDNLNASGKTIGVISHIDAMKERIPVQIKVRKKSGLGISELDRTYKFDTIASETS</sequence>
<dbReference type="Gene3D" id="3.40.50.300">
    <property type="entry name" value="P-loop containing nucleotide triphosphate hydrolases"/>
    <property type="match status" value="2"/>
</dbReference>
<evidence type="ECO:0000313" key="3">
    <source>
        <dbReference type="EMBL" id="MEI4548367.1"/>
    </source>
</evidence>
<dbReference type="SUPFAM" id="SSF52540">
    <property type="entry name" value="P-loop containing nucleoside triphosphate hydrolases"/>
    <property type="match status" value="2"/>
</dbReference>
<feature type="coiled-coil region" evidence="1">
    <location>
        <begin position="714"/>
        <end position="748"/>
    </location>
</feature>
<evidence type="ECO:0000313" key="4">
    <source>
        <dbReference type="Proteomes" id="UP001382455"/>
    </source>
</evidence>
<gene>
    <name evidence="3" type="ORF">WAE96_01430</name>
</gene>
<organism evidence="3 4">
    <name type="scientific">Pseudoalteromonas spongiae</name>
    <dbReference type="NCBI Taxonomy" id="298657"/>
    <lineage>
        <taxon>Bacteria</taxon>
        <taxon>Pseudomonadati</taxon>
        <taxon>Pseudomonadota</taxon>
        <taxon>Gammaproteobacteria</taxon>
        <taxon>Alteromonadales</taxon>
        <taxon>Pseudoalteromonadaceae</taxon>
        <taxon>Pseudoalteromonas</taxon>
    </lineage>
</organism>
<dbReference type="Pfam" id="PF13476">
    <property type="entry name" value="AAA_23"/>
    <property type="match status" value="1"/>
</dbReference>
<feature type="coiled-coil region" evidence="1">
    <location>
        <begin position="218"/>
        <end position="319"/>
    </location>
</feature>
<name>A0ABU8EQJ3_9GAMM</name>
<proteinExistence type="predicted"/>
<feature type="coiled-coil region" evidence="1">
    <location>
        <begin position="986"/>
        <end position="1044"/>
    </location>
</feature>
<dbReference type="EMBL" id="JBAWKS010000001">
    <property type="protein sequence ID" value="MEI4548367.1"/>
    <property type="molecule type" value="Genomic_DNA"/>
</dbReference>
<comment type="caution">
    <text evidence="3">The sequence shown here is derived from an EMBL/GenBank/DDBJ whole genome shotgun (WGS) entry which is preliminary data.</text>
</comment>
<dbReference type="InterPro" id="IPR038729">
    <property type="entry name" value="Rad50/SbcC_AAA"/>
</dbReference>
<protein>
    <submittedName>
        <fullName evidence="3">AAA family ATPase</fullName>
    </submittedName>
</protein>
<feature type="coiled-coil region" evidence="1">
    <location>
        <begin position="366"/>
        <end position="465"/>
    </location>
</feature>
<keyword evidence="4" id="KW-1185">Reference proteome</keyword>
<feature type="coiled-coil region" evidence="1">
    <location>
        <begin position="890"/>
        <end position="931"/>
    </location>
</feature>
<dbReference type="Proteomes" id="UP001382455">
    <property type="component" value="Unassembled WGS sequence"/>
</dbReference>
<accession>A0ABU8EQJ3</accession>
<dbReference type="PANTHER" id="PTHR32114">
    <property type="entry name" value="ABC TRANSPORTER ABCH.3"/>
    <property type="match status" value="1"/>
</dbReference>
<feature type="domain" description="Rad50/SbcC-type AAA" evidence="2">
    <location>
        <begin position="6"/>
        <end position="273"/>
    </location>
</feature>
<feature type="coiled-coil region" evidence="1">
    <location>
        <begin position="617"/>
        <end position="644"/>
    </location>
</feature>
<dbReference type="RefSeq" id="WP_336434348.1">
    <property type="nucleotide sequence ID" value="NZ_JBAWKS010000001.1"/>
</dbReference>
<keyword evidence="1" id="KW-0175">Coiled coil</keyword>
<reference evidence="3 4" key="1">
    <citation type="submission" date="2023-12" db="EMBL/GenBank/DDBJ databases">
        <title>Friends and Foes: Symbiotic and Algicidal bacterial influence on Karenia brevis blooms.</title>
        <authorList>
            <person name="Fei C."/>
            <person name="Mohamed A.R."/>
            <person name="Booker A."/>
            <person name="Arshad M."/>
            <person name="Klass S."/>
            <person name="Ahn S."/>
            <person name="Gilbert P.M."/>
            <person name="Heil C.A."/>
            <person name="Martinez J.M."/>
            <person name="Amin S.A."/>
        </authorList>
    </citation>
    <scope>NUCLEOTIDE SEQUENCE [LARGE SCALE GENOMIC DNA]</scope>
    <source>
        <strain evidence="3 4">CE15</strain>
    </source>
</reference>
<feature type="coiled-coil region" evidence="1">
    <location>
        <begin position="790"/>
        <end position="827"/>
    </location>
</feature>
<dbReference type="InterPro" id="IPR027417">
    <property type="entry name" value="P-loop_NTPase"/>
</dbReference>
<dbReference type="Pfam" id="PF13558">
    <property type="entry name" value="SbcC_Walker_B"/>
    <property type="match status" value="1"/>
</dbReference>
<dbReference type="PANTHER" id="PTHR32114:SF2">
    <property type="entry name" value="ABC TRANSPORTER ABCH.3"/>
    <property type="match status" value="1"/>
</dbReference>